<keyword evidence="2 5" id="KW-0540">Nuclease</keyword>
<evidence type="ECO:0000256" key="7">
    <source>
        <dbReference type="SAM" id="MobiDB-lite"/>
    </source>
</evidence>
<dbReference type="EC" id="3.1.11.6" evidence="5"/>
<dbReference type="Pfam" id="PF13742">
    <property type="entry name" value="tRNA_anti_2"/>
    <property type="match status" value="1"/>
</dbReference>
<dbReference type="InterPro" id="IPR020579">
    <property type="entry name" value="Exonuc_VII_lsu_C"/>
</dbReference>
<dbReference type="RefSeq" id="WP_046103456.1">
    <property type="nucleotide sequence ID" value="NZ_JZEY01000054.1"/>
</dbReference>
<evidence type="ECO:0000313" key="10">
    <source>
        <dbReference type="EMBL" id="KKB08767.1"/>
    </source>
</evidence>
<dbReference type="HAMAP" id="MF_00378">
    <property type="entry name" value="Exonuc_7_L"/>
    <property type="match status" value="1"/>
</dbReference>
<feature type="domain" description="Exonuclease VII large subunit C-terminal" evidence="8">
    <location>
        <begin position="128"/>
        <end position="393"/>
    </location>
</feature>
<evidence type="ECO:0000259" key="8">
    <source>
        <dbReference type="Pfam" id="PF02601"/>
    </source>
</evidence>
<dbReference type="Pfam" id="PF02601">
    <property type="entry name" value="Exonuc_VII_L"/>
    <property type="match status" value="1"/>
</dbReference>
<dbReference type="GO" id="GO:0008855">
    <property type="term" value="F:exodeoxyribonuclease VII activity"/>
    <property type="evidence" value="ECO:0007669"/>
    <property type="project" value="UniProtKB-UniRule"/>
</dbReference>
<organism evidence="10 11">
    <name type="scientific">Devosia chinhatensis</name>
    <dbReference type="NCBI Taxonomy" id="429727"/>
    <lineage>
        <taxon>Bacteria</taxon>
        <taxon>Pseudomonadati</taxon>
        <taxon>Pseudomonadota</taxon>
        <taxon>Alphaproteobacteria</taxon>
        <taxon>Hyphomicrobiales</taxon>
        <taxon>Devosiaceae</taxon>
        <taxon>Devosia</taxon>
    </lineage>
</organism>
<evidence type="ECO:0000256" key="4">
    <source>
        <dbReference type="ARBA" id="ARBA00022839"/>
    </source>
</evidence>
<feature type="domain" description="OB-fold nucleic acid binding" evidence="9">
    <location>
        <begin position="11"/>
        <end position="105"/>
    </location>
</feature>
<dbReference type="InterPro" id="IPR025824">
    <property type="entry name" value="OB-fold_nuc-bd_dom"/>
</dbReference>
<comment type="subcellular location">
    <subcellularLocation>
        <location evidence="5 6">Cytoplasm</location>
    </subcellularLocation>
</comment>
<keyword evidence="3 5" id="KW-0378">Hydrolase</keyword>
<dbReference type="NCBIfam" id="TIGR00237">
    <property type="entry name" value="xseA"/>
    <property type="match status" value="1"/>
</dbReference>
<evidence type="ECO:0000313" key="11">
    <source>
        <dbReference type="Proteomes" id="UP000033649"/>
    </source>
</evidence>
<evidence type="ECO:0000256" key="2">
    <source>
        <dbReference type="ARBA" id="ARBA00022722"/>
    </source>
</evidence>
<comment type="function">
    <text evidence="5">Bidirectionally degrades single-stranded DNA into large acid-insoluble oligonucleotides, which are then degraded further into small acid-soluble oligonucleotides.</text>
</comment>
<sequence length="537" mass="58403">MSQVLTNAAEFTVSEIAQAVKRTVEDEFGHVRVRGEISGFRGQHSSGHAYFTLKDDSASIDAVVWKGSYARLAFKPEEGLEVIATGRLTTFPRSSKYQIVIENIEPAGAGALMALLEERRKKLLAEGLFARERKRALPYLPRVIGVVTSPTGAVIRDILHRLEDRFPSHVLVWPVRVQGETCAPEVVNAIDGFNALLPGGAIPRPDLIIVARGGGSIEDLWGFNEESVVRAVAGSAIPVISAVGHETDTTLVDYASDMRAPTPTAAAEAAVPVRAELIAYVEDQGMRQRQAARRTLASLRDRLRAAAAGLPRPADLAATQRQTLDMTASRLTGALRHFVQGRRLGYSGLEAKLQPRLVRQRHAELRERLANLDRHAIAGLNKTVDRSRLKFDPILRQLPLAATTSMERKQTILARLSPRLSAQPLRAELRHAGGLLVPLAARLAASARHAMSQRRGQIEQLGKLIETLGYRNVLARGYAIVQDERGEVVTDASRLMPGDSLQITFAQGEVTANVAGAPPRRKPPKSPSGGGTQESLF</sequence>
<proteinExistence type="inferred from homology"/>
<dbReference type="CDD" id="cd04489">
    <property type="entry name" value="ExoVII_LU_OBF"/>
    <property type="match status" value="1"/>
</dbReference>
<dbReference type="PATRIC" id="fig|429727.3.peg.309"/>
<feature type="region of interest" description="Disordered" evidence="7">
    <location>
        <begin position="512"/>
        <end position="537"/>
    </location>
</feature>
<comment type="caution">
    <text evidence="10">The sequence shown here is derived from an EMBL/GenBank/DDBJ whole genome shotgun (WGS) entry which is preliminary data.</text>
</comment>
<dbReference type="GO" id="GO:0009318">
    <property type="term" value="C:exodeoxyribonuclease VII complex"/>
    <property type="evidence" value="ECO:0007669"/>
    <property type="project" value="UniProtKB-UniRule"/>
</dbReference>
<reference evidence="10 11" key="1">
    <citation type="submission" date="2015-03" db="EMBL/GenBank/DDBJ databases">
        <authorList>
            <person name="Hassan Y."/>
            <person name="Lepp D."/>
            <person name="Li X.-Z."/>
            <person name="Zhou T."/>
        </authorList>
    </citation>
    <scope>NUCLEOTIDE SEQUENCE [LARGE SCALE GENOMIC DNA]</scope>
    <source>
        <strain evidence="10 11">IPL18</strain>
    </source>
</reference>
<name>A0A0F5FKM8_9HYPH</name>
<comment type="catalytic activity">
    <reaction evidence="5 6">
        <text>Exonucleolytic cleavage in either 5'- to 3'- or 3'- to 5'-direction to yield nucleoside 5'-phosphates.</text>
        <dbReference type="EC" id="3.1.11.6"/>
    </reaction>
</comment>
<dbReference type="Proteomes" id="UP000033649">
    <property type="component" value="Unassembled WGS sequence"/>
</dbReference>
<dbReference type="PANTHER" id="PTHR30008:SF0">
    <property type="entry name" value="EXODEOXYRIBONUCLEASE 7 LARGE SUBUNIT"/>
    <property type="match status" value="1"/>
</dbReference>
<keyword evidence="11" id="KW-1185">Reference proteome</keyword>
<accession>A0A0F5FKM8</accession>
<dbReference type="GO" id="GO:0006308">
    <property type="term" value="P:DNA catabolic process"/>
    <property type="evidence" value="ECO:0007669"/>
    <property type="project" value="UniProtKB-UniRule"/>
</dbReference>
<protein>
    <recommendedName>
        <fullName evidence="5">Exodeoxyribonuclease 7 large subunit</fullName>
        <ecNumber evidence="5">3.1.11.6</ecNumber>
    </recommendedName>
    <alternativeName>
        <fullName evidence="5">Exodeoxyribonuclease VII large subunit</fullName>
        <shortName evidence="5">Exonuclease VII large subunit</shortName>
    </alternativeName>
</protein>
<feature type="compositionally biased region" description="Gly residues" evidence="7">
    <location>
        <begin position="528"/>
        <end position="537"/>
    </location>
</feature>
<dbReference type="PANTHER" id="PTHR30008">
    <property type="entry name" value="EXODEOXYRIBONUCLEASE 7 LARGE SUBUNIT"/>
    <property type="match status" value="1"/>
</dbReference>
<dbReference type="OrthoDB" id="9802795at2"/>
<dbReference type="AlphaFoldDB" id="A0A0F5FKM8"/>
<comment type="similarity">
    <text evidence="5 6">Belongs to the XseA family.</text>
</comment>
<dbReference type="InterPro" id="IPR003753">
    <property type="entry name" value="Exonuc_VII_L"/>
</dbReference>
<comment type="subunit">
    <text evidence="5">Heterooligomer composed of large and small subunits.</text>
</comment>
<evidence type="ECO:0000259" key="9">
    <source>
        <dbReference type="Pfam" id="PF13742"/>
    </source>
</evidence>
<gene>
    <name evidence="5" type="primary">xseA</name>
    <name evidence="10" type="ORF">VE26_01440</name>
</gene>
<keyword evidence="1 5" id="KW-0963">Cytoplasm</keyword>
<evidence type="ECO:0000256" key="6">
    <source>
        <dbReference type="RuleBase" id="RU004355"/>
    </source>
</evidence>
<evidence type="ECO:0000256" key="1">
    <source>
        <dbReference type="ARBA" id="ARBA00022490"/>
    </source>
</evidence>
<dbReference type="STRING" id="429727.VE26_01440"/>
<evidence type="ECO:0000256" key="5">
    <source>
        <dbReference type="HAMAP-Rule" id="MF_00378"/>
    </source>
</evidence>
<dbReference type="EMBL" id="JZEY01000054">
    <property type="protein sequence ID" value="KKB08767.1"/>
    <property type="molecule type" value="Genomic_DNA"/>
</dbReference>
<dbReference type="GO" id="GO:0005737">
    <property type="term" value="C:cytoplasm"/>
    <property type="evidence" value="ECO:0007669"/>
    <property type="project" value="UniProtKB-SubCell"/>
</dbReference>
<keyword evidence="4 5" id="KW-0269">Exonuclease</keyword>
<dbReference type="GO" id="GO:0003676">
    <property type="term" value="F:nucleic acid binding"/>
    <property type="evidence" value="ECO:0007669"/>
    <property type="project" value="InterPro"/>
</dbReference>
<evidence type="ECO:0000256" key="3">
    <source>
        <dbReference type="ARBA" id="ARBA00022801"/>
    </source>
</evidence>